<dbReference type="RefSeq" id="WP_110842746.1">
    <property type="nucleotide sequence ID" value="NZ_QJVJ01000012.1"/>
</dbReference>
<dbReference type="AlphaFoldDB" id="A0A2V5JXN9"/>
<reference evidence="2 3" key="1">
    <citation type="submission" date="2018-05" db="EMBL/GenBank/DDBJ databases">
        <title>Paenibacillus flagellatus sp. nov., isolated from selenium mineral soil.</title>
        <authorList>
            <person name="Dai X."/>
        </authorList>
    </citation>
    <scope>NUCLEOTIDE SEQUENCE [LARGE SCALE GENOMIC DNA]</scope>
    <source>
        <strain evidence="2 3">DXL2</strain>
    </source>
</reference>
<dbReference type="Proteomes" id="UP000247476">
    <property type="component" value="Unassembled WGS sequence"/>
</dbReference>
<dbReference type="InterPro" id="IPR035238">
    <property type="entry name" value="DUF5345"/>
</dbReference>
<comment type="caution">
    <text evidence="2">The sequence shown here is derived from an EMBL/GenBank/DDBJ whole genome shotgun (WGS) entry which is preliminary data.</text>
</comment>
<keyword evidence="1" id="KW-0812">Transmembrane</keyword>
<evidence type="ECO:0000313" key="2">
    <source>
        <dbReference type="EMBL" id="PYI51625.1"/>
    </source>
</evidence>
<feature type="transmembrane region" description="Helical" evidence="1">
    <location>
        <begin position="57"/>
        <end position="74"/>
    </location>
</feature>
<proteinExistence type="predicted"/>
<keyword evidence="3" id="KW-1185">Reference proteome</keyword>
<evidence type="ECO:0008006" key="4">
    <source>
        <dbReference type="Google" id="ProtNLM"/>
    </source>
</evidence>
<dbReference type="OrthoDB" id="2657420at2"/>
<evidence type="ECO:0000313" key="3">
    <source>
        <dbReference type="Proteomes" id="UP000247476"/>
    </source>
</evidence>
<name>A0A2V5JXN9_9BACL</name>
<gene>
    <name evidence="2" type="ORF">DLM86_24775</name>
</gene>
<dbReference type="Pfam" id="PF17280">
    <property type="entry name" value="DUF5345"/>
    <property type="match status" value="1"/>
</dbReference>
<sequence>MNHDERLSAEPIERALADELAKLDRLVQPTETPGPEWFDLFVEQGKRQARRKLVRDLTLFWLTAAGILAVYAALSFGRPMLFLAIQLAAVAVFPVVLLASGRRKKVTGRD</sequence>
<organism evidence="2 3">
    <name type="scientific">Paenibacillus flagellatus</name>
    <dbReference type="NCBI Taxonomy" id="2211139"/>
    <lineage>
        <taxon>Bacteria</taxon>
        <taxon>Bacillati</taxon>
        <taxon>Bacillota</taxon>
        <taxon>Bacilli</taxon>
        <taxon>Bacillales</taxon>
        <taxon>Paenibacillaceae</taxon>
        <taxon>Paenibacillus</taxon>
    </lineage>
</organism>
<keyword evidence="1" id="KW-0472">Membrane</keyword>
<accession>A0A2V5JXN9</accession>
<evidence type="ECO:0000256" key="1">
    <source>
        <dbReference type="SAM" id="Phobius"/>
    </source>
</evidence>
<dbReference type="EMBL" id="QJVJ01000012">
    <property type="protein sequence ID" value="PYI51625.1"/>
    <property type="molecule type" value="Genomic_DNA"/>
</dbReference>
<protein>
    <recommendedName>
        <fullName evidence="4">YxlC family protein</fullName>
    </recommendedName>
</protein>
<feature type="transmembrane region" description="Helical" evidence="1">
    <location>
        <begin position="80"/>
        <end position="99"/>
    </location>
</feature>
<keyword evidence="1" id="KW-1133">Transmembrane helix</keyword>